<evidence type="ECO:0000313" key="2">
    <source>
        <dbReference type="Proteomes" id="UP000807825"/>
    </source>
</evidence>
<gene>
    <name evidence="1" type="ORF">HY912_00635</name>
</gene>
<protein>
    <recommendedName>
        <fullName evidence="3">ISKra4 family transposase</fullName>
    </recommendedName>
</protein>
<reference evidence="1" key="1">
    <citation type="submission" date="2020-07" db="EMBL/GenBank/DDBJ databases">
        <title>Huge and variable diversity of episymbiotic CPR bacteria and DPANN archaea in groundwater ecosystems.</title>
        <authorList>
            <person name="He C.Y."/>
            <person name="Keren R."/>
            <person name="Whittaker M."/>
            <person name="Farag I.F."/>
            <person name="Doudna J."/>
            <person name="Cate J.H.D."/>
            <person name="Banfield J.F."/>
        </authorList>
    </citation>
    <scope>NUCLEOTIDE SEQUENCE</scope>
    <source>
        <strain evidence="1">NC_groundwater_1664_Pr3_B-0.1um_52_9</strain>
    </source>
</reference>
<comment type="caution">
    <text evidence="1">The sequence shown here is derived from an EMBL/GenBank/DDBJ whole genome shotgun (WGS) entry which is preliminary data.</text>
</comment>
<sequence>FPTAFFVLDIFHVLEHLGKAALCFHDEGSPQARQFVTERLRMLLNGRAGRVIGGLKQMLTKQDLSGTKRRCLEQVIGYLERNRKNMRYEICLAKGYPVGSGVIEGACRHLINDRLELTGMSWTLRGAESMMRLRAVHINKDWDEFWTYRRQRERLRLYGIQDSSSAGIRDLELPRAA</sequence>
<accession>A0A9D6UZN0</accession>
<proteinExistence type="predicted"/>
<dbReference type="EMBL" id="JACRDE010000020">
    <property type="protein sequence ID" value="MBI5247974.1"/>
    <property type="molecule type" value="Genomic_DNA"/>
</dbReference>
<dbReference type="AlphaFoldDB" id="A0A9D6UZN0"/>
<feature type="non-terminal residue" evidence="1">
    <location>
        <position position="1"/>
    </location>
</feature>
<name>A0A9D6UZN0_9BACT</name>
<dbReference type="Proteomes" id="UP000807825">
    <property type="component" value="Unassembled WGS sequence"/>
</dbReference>
<evidence type="ECO:0008006" key="3">
    <source>
        <dbReference type="Google" id="ProtNLM"/>
    </source>
</evidence>
<organism evidence="1 2">
    <name type="scientific">Desulfomonile tiedjei</name>
    <dbReference type="NCBI Taxonomy" id="2358"/>
    <lineage>
        <taxon>Bacteria</taxon>
        <taxon>Pseudomonadati</taxon>
        <taxon>Thermodesulfobacteriota</taxon>
        <taxon>Desulfomonilia</taxon>
        <taxon>Desulfomonilales</taxon>
        <taxon>Desulfomonilaceae</taxon>
        <taxon>Desulfomonile</taxon>
    </lineage>
</organism>
<evidence type="ECO:0000313" key="1">
    <source>
        <dbReference type="EMBL" id="MBI5247974.1"/>
    </source>
</evidence>